<keyword evidence="2" id="KW-1185">Reference proteome</keyword>
<protein>
    <recommendedName>
        <fullName evidence="3">Polysaccharide lyase-like protein</fullName>
    </recommendedName>
</protein>
<dbReference type="PROSITE" id="PS51257">
    <property type="entry name" value="PROKAR_LIPOPROTEIN"/>
    <property type="match status" value="1"/>
</dbReference>
<dbReference type="InterPro" id="IPR025975">
    <property type="entry name" value="Polysacc_lyase"/>
</dbReference>
<dbReference type="Pfam" id="PF14099">
    <property type="entry name" value="Polysacc_lyase"/>
    <property type="match status" value="1"/>
</dbReference>
<dbReference type="KEGG" id="est:DN752_21520"/>
<evidence type="ECO:0000313" key="1">
    <source>
        <dbReference type="EMBL" id="AWW32521.1"/>
    </source>
</evidence>
<proteinExistence type="predicted"/>
<evidence type="ECO:0000313" key="2">
    <source>
        <dbReference type="Proteomes" id="UP000248688"/>
    </source>
</evidence>
<organism evidence="1 2">
    <name type="scientific">Echinicola strongylocentroti</name>
    <dbReference type="NCBI Taxonomy" id="1795355"/>
    <lineage>
        <taxon>Bacteria</taxon>
        <taxon>Pseudomonadati</taxon>
        <taxon>Bacteroidota</taxon>
        <taxon>Cytophagia</taxon>
        <taxon>Cytophagales</taxon>
        <taxon>Cyclobacteriaceae</taxon>
        <taxon>Echinicola</taxon>
    </lineage>
</organism>
<dbReference type="Gene3D" id="2.60.120.200">
    <property type="match status" value="1"/>
</dbReference>
<sequence length="409" mass="46461">MKSITTLPCKSFLAGLTTVFFVSSCQLDESQQLEVQESEEVAEVTTKLSGLLFSEDFEGDDPLRGVHYQGAEDYSLRVVSWRSFEGDKSAMFRLTSSDDMVANGTRSEILVNDKASSQDMWYSFAVYFPEDGYEYDKTNESISQWRQSSGGPSLSLRTAKDELYIRVVSPKDEDKWETINLGPIIKDEWTEFAFHVQHSSDSDGSVEVWRDGNKILNYKGPNLYKGRGLPHWKVGIYKSIWNYTKTDSDIRAIYMDNIRYGDQNVSLSDLVTGSILNLADVVINNPKEPKLIIANAHTESLWEDLHPGKIIYFSRLGTNKFSLYADVDERVESVRFDLYRETSNGYKLIHSLHDGGYPFLLFGDNGKGNFYYGNNFLESGRYKVEFAAFADEKGVIPIGDKTSSTFKIY</sequence>
<dbReference type="OrthoDB" id="652886at2"/>
<dbReference type="Proteomes" id="UP000248688">
    <property type="component" value="Chromosome"/>
</dbReference>
<evidence type="ECO:0008006" key="3">
    <source>
        <dbReference type="Google" id="ProtNLM"/>
    </source>
</evidence>
<accession>A0A2Z4IN33</accession>
<dbReference type="RefSeq" id="WP_112785894.1">
    <property type="nucleotide sequence ID" value="NZ_CP030041.1"/>
</dbReference>
<name>A0A2Z4IN33_9BACT</name>
<gene>
    <name evidence="1" type="ORF">DN752_21520</name>
</gene>
<dbReference type="AlphaFoldDB" id="A0A2Z4IN33"/>
<dbReference type="EMBL" id="CP030041">
    <property type="protein sequence ID" value="AWW32521.1"/>
    <property type="molecule type" value="Genomic_DNA"/>
</dbReference>
<reference evidence="1 2" key="1">
    <citation type="submission" date="2018-06" db="EMBL/GenBank/DDBJ databases">
        <title>Echinicola strongylocentroti sp. nov., isolated from a sea urchin Strongylocentrotus intermedius.</title>
        <authorList>
            <person name="Bae S.S."/>
        </authorList>
    </citation>
    <scope>NUCLEOTIDE SEQUENCE [LARGE SCALE GENOMIC DNA]</scope>
    <source>
        <strain evidence="1 2">MEBiC08714</strain>
    </source>
</reference>